<dbReference type="OrthoDB" id="10539722at2759"/>
<organism evidence="2 3">
    <name type="scientific">Symbiodinium microadriaticum</name>
    <name type="common">Dinoflagellate</name>
    <name type="synonym">Zooxanthella microadriatica</name>
    <dbReference type="NCBI Taxonomy" id="2951"/>
    <lineage>
        <taxon>Eukaryota</taxon>
        <taxon>Sar</taxon>
        <taxon>Alveolata</taxon>
        <taxon>Dinophyceae</taxon>
        <taxon>Suessiales</taxon>
        <taxon>Symbiodiniaceae</taxon>
        <taxon>Symbiodinium</taxon>
    </lineage>
</organism>
<reference evidence="2 3" key="1">
    <citation type="submission" date="2016-02" db="EMBL/GenBank/DDBJ databases">
        <title>Genome analysis of coral dinoflagellate symbionts highlights evolutionary adaptations to a symbiotic lifestyle.</title>
        <authorList>
            <person name="Aranda M."/>
            <person name="Li Y."/>
            <person name="Liew Y.J."/>
            <person name="Baumgarten S."/>
            <person name="Simakov O."/>
            <person name="Wilson M."/>
            <person name="Piel J."/>
            <person name="Ashoor H."/>
            <person name="Bougouffa S."/>
            <person name="Bajic V.B."/>
            <person name="Ryu T."/>
            <person name="Ravasi T."/>
            <person name="Bayer T."/>
            <person name="Micklem G."/>
            <person name="Kim H."/>
            <person name="Bhak J."/>
            <person name="Lajeunesse T.C."/>
            <person name="Voolstra C.R."/>
        </authorList>
    </citation>
    <scope>NUCLEOTIDE SEQUENCE [LARGE SCALE GENOMIC DNA]</scope>
    <source>
        <strain evidence="2 3">CCMP2467</strain>
    </source>
</reference>
<dbReference type="AlphaFoldDB" id="A0A1Q9C343"/>
<gene>
    <name evidence="2" type="ORF">AK812_SmicGene42600</name>
</gene>
<evidence type="ECO:0000256" key="1">
    <source>
        <dbReference type="SAM" id="MobiDB-lite"/>
    </source>
</evidence>
<evidence type="ECO:0000313" key="2">
    <source>
        <dbReference type="EMBL" id="OLP77343.1"/>
    </source>
</evidence>
<comment type="caution">
    <text evidence="2">The sequence shown here is derived from an EMBL/GenBank/DDBJ whole genome shotgun (WGS) entry which is preliminary data.</text>
</comment>
<protein>
    <submittedName>
        <fullName evidence="2">Uncharacterized protein</fullName>
    </submittedName>
</protein>
<dbReference type="Proteomes" id="UP000186817">
    <property type="component" value="Unassembled WGS sequence"/>
</dbReference>
<keyword evidence="3" id="KW-1185">Reference proteome</keyword>
<dbReference type="EMBL" id="LSRX01001786">
    <property type="protein sequence ID" value="OLP77343.1"/>
    <property type="molecule type" value="Genomic_DNA"/>
</dbReference>
<accession>A0A1Q9C343</accession>
<proteinExistence type="predicted"/>
<evidence type="ECO:0000313" key="3">
    <source>
        <dbReference type="Proteomes" id="UP000186817"/>
    </source>
</evidence>
<feature type="region of interest" description="Disordered" evidence="1">
    <location>
        <begin position="108"/>
        <end position="176"/>
    </location>
</feature>
<name>A0A1Q9C343_SYMMI</name>
<feature type="compositionally biased region" description="Basic residues" evidence="1">
    <location>
        <begin position="130"/>
        <end position="145"/>
    </location>
</feature>
<sequence length="176" mass="18960">MGTPPPIAGWETIRALAAGHNHEVLLTAGHCWLETFLMSEQQNVPFVFSLLSAVTTAIDELREERRQAAVATTAQLKRLGEILQGNQELHARQLELVASMMGRELSAEAARGASPSVLPAAAEDSDKKGDKKRAKEQKKPKKEKKQKTTEAPEEPLFKGPPPDQGGGDGSAGLLAF</sequence>